<gene>
    <name evidence="1" type="ORF">ARMOST_18995</name>
</gene>
<sequence length="170" mass="19198">MEISEILRICPRLIDIMIALPGNARKTYIIFCSPRKDPLAPAPMDVIVCISTIFGHRLHQYGTRLYEPCIPQAPPYGNNSLCLVILNRSDYTSSTEDAAQELAGLCLVCQDARYSQDPCRKRVWRIGRDYNDTRSSVIRRSYTNSGIGFVRCNGGLLPRESHLQMIDGYV</sequence>
<reference evidence="2" key="1">
    <citation type="journal article" date="2017" name="Nat. Ecol. Evol.">
        <title>Genome expansion and lineage-specific genetic innovations in the forest pathogenic fungi Armillaria.</title>
        <authorList>
            <person name="Sipos G."/>
            <person name="Prasanna A.N."/>
            <person name="Walter M.C."/>
            <person name="O'Connor E."/>
            <person name="Balint B."/>
            <person name="Krizsan K."/>
            <person name="Kiss B."/>
            <person name="Hess J."/>
            <person name="Varga T."/>
            <person name="Slot J."/>
            <person name="Riley R."/>
            <person name="Boka B."/>
            <person name="Rigling D."/>
            <person name="Barry K."/>
            <person name="Lee J."/>
            <person name="Mihaltcheva S."/>
            <person name="LaButti K."/>
            <person name="Lipzen A."/>
            <person name="Waldron R."/>
            <person name="Moloney N.M."/>
            <person name="Sperisen C."/>
            <person name="Kredics L."/>
            <person name="Vagvoelgyi C."/>
            <person name="Patrignani A."/>
            <person name="Fitzpatrick D."/>
            <person name="Nagy I."/>
            <person name="Doyle S."/>
            <person name="Anderson J.B."/>
            <person name="Grigoriev I.V."/>
            <person name="Gueldener U."/>
            <person name="Muensterkoetter M."/>
            <person name="Nagy L.G."/>
        </authorList>
    </citation>
    <scope>NUCLEOTIDE SEQUENCE [LARGE SCALE GENOMIC DNA]</scope>
    <source>
        <strain evidence="2">C18/9</strain>
    </source>
</reference>
<proteinExistence type="predicted"/>
<evidence type="ECO:0000313" key="1">
    <source>
        <dbReference type="EMBL" id="SJL15497.1"/>
    </source>
</evidence>
<name>A0A284S3E0_ARMOS</name>
<accession>A0A284S3E0</accession>
<dbReference type="AlphaFoldDB" id="A0A284S3E0"/>
<keyword evidence="2" id="KW-1185">Reference proteome</keyword>
<evidence type="ECO:0000313" key="2">
    <source>
        <dbReference type="Proteomes" id="UP000219338"/>
    </source>
</evidence>
<dbReference type="EMBL" id="FUEG01000029">
    <property type="protein sequence ID" value="SJL15497.1"/>
    <property type="molecule type" value="Genomic_DNA"/>
</dbReference>
<protein>
    <submittedName>
        <fullName evidence="1">Uncharacterized protein</fullName>
    </submittedName>
</protein>
<dbReference type="Proteomes" id="UP000219338">
    <property type="component" value="Unassembled WGS sequence"/>
</dbReference>
<organism evidence="1 2">
    <name type="scientific">Armillaria ostoyae</name>
    <name type="common">Armillaria root rot fungus</name>
    <dbReference type="NCBI Taxonomy" id="47428"/>
    <lineage>
        <taxon>Eukaryota</taxon>
        <taxon>Fungi</taxon>
        <taxon>Dikarya</taxon>
        <taxon>Basidiomycota</taxon>
        <taxon>Agaricomycotina</taxon>
        <taxon>Agaricomycetes</taxon>
        <taxon>Agaricomycetidae</taxon>
        <taxon>Agaricales</taxon>
        <taxon>Marasmiineae</taxon>
        <taxon>Physalacriaceae</taxon>
        <taxon>Armillaria</taxon>
    </lineage>
</organism>